<keyword evidence="7" id="KW-1015">Disulfide bond</keyword>
<gene>
    <name evidence="15" type="ORF">PECUL_23A024638</name>
</gene>
<feature type="transmembrane region" description="Helical" evidence="13">
    <location>
        <begin position="242"/>
        <end position="264"/>
    </location>
</feature>
<keyword evidence="10" id="KW-0393">Immunoglobulin domain</keyword>
<keyword evidence="16" id="KW-1185">Reference proteome</keyword>
<dbReference type="InterPro" id="IPR036179">
    <property type="entry name" value="Ig-like_dom_sf"/>
</dbReference>
<dbReference type="InterPro" id="IPR013106">
    <property type="entry name" value="Ig_V-set"/>
</dbReference>
<evidence type="ECO:0000256" key="9">
    <source>
        <dbReference type="ARBA" id="ARBA00023306"/>
    </source>
</evidence>
<dbReference type="InterPro" id="IPR052280">
    <property type="entry name" value="HEPACAM_domain"/>
</dbReference>
<proteinExistence type="predicted"/>
<evidence type="ECO:0000259" key="14">
    <source>
        <dbReference type="PROSITE" id="PS50835"/>
    </source>
</evidence>
<evidence type="ECO:0000256" key="5">
    <source>
        <dbReference type="ARBA" id="ARBA00022989"/>
    </source>
</evidence>
<keyword evidence="3 13" id="KW-0812">Transmembrane</keyword>
<dbReference type="PROSITE" id="PS50835">
    <property type="entry name" value="IG_LIKE"/>
    <property type="match status" value="1"/>
</dbReference>
<dbReference type="EMBL" id="OW240921">
    <property type="protein sequence ID" value="CAH2320366.1"/>
    <property type="molecule type" value="Genomic_DNA"/>
</dbReference>
<evidence type="ECO:0000256" key="13">
    <source>
        <dbReference type="SAM" id="Phobius"/>
    </source>
</evidence>
<dbReference type="InterPro" id="IPR013783">
    <property type="entry name" value="Ig-like_fold"/>
</dbReference>
<evidence type="ECO:0000256" key="12">
    <source>
        <dbReference type="SAM" id="MobiDB-lite"/>
    </source>
</evidence>
<evidence type="ECO:0000256" key="10">
    <source>
        <dbReference type="ARBA" id="ARBA00023319"/>
    </source>
</evidence>
<evidence type="ECO:0000256" key="4">
    <source>
        <dbReference type="ARBA" id="ARBA00022729"/>
    </source>
</evidence>
<name>A0AAD1T9L5_PELCU</name>
<keyword evidence="8" id="KW-0325">Glycoprotein</keyword>
<evidence type="ECO:0000256" key="11">
    <source>
        <dbReference type="ARBA" id="ARBA00046288"/>
    </source>
</evidence>
<dbReference type="Proteomes" id="UP001295444">
    <property type="component" value="Chromosome 10"/>
</dbReference>
<feature type="compositionally biased region" description="Low complexity" evidence="12">
    <location>
        <begin position="372"/>
        <end position="382"/>
    </location>
</feature>
<dbReference type="InterPro" id="IPR007110">
    <property type="entry name" value="Ig-like_dom"/>
</dbReference>
<dbReference type="InterPro" id="IPR003599">
    <property type="entry name" value="Ig_sub"/>
</dbReference>
<feature type="compositionally biased region" description="Polar residues" evidence="12">
    <location>
        <begin position="325"/>
        <end position="340"/>
    </location>
</feature>
<evidence type="ECO:0000256" key="6">
    <source>
        <dbReference type="ARBA" id="ARBA00023136"/>
    </source>
</evidence>
<reference evidence="15" key="1">
    <citation type="submission" date="2022-03" db="EMBL/GenBank/DDBJ databases">
        <authorList>
            <person name="Alioto T."/>
            <person name="Alioto T."/>
            <person name="Gomez Garrido J."/>
        </authorList>
    </citation>
    <scope>NUCLEOTIDE SEQUENCE</scope>
</reference>
<feature type="domain" description="Ig-like" evidence="14">
    <location>
        <begin position="149"/>
        <end position="235"/>
    </location>
</feature>
<evidence type="ECO:0000256" key="1">
    <source>
        <dbReference type="ARBA" id="ARBA00004496"/>
    </source>
</evidence>
<dbReference type="SMART" id="SM00409">
    <property type="entry name" value="IG"/>
    <property type="match status" value="2"/>
</dbReference>
<accession>A0AAD1T9L5</accession>
<dbReference type="AlphaFoldDB" id="A0AAD1T9L5"/>
<dbReference type="InterPro" id="IPR003598">
    <property type="entry name" value="Ig_sub2"/>
</dbReference>
<evidence type="ECO:0000256" key="3">
    <source>
        <dbReference type="ARBA" id="ARBA00022692"/>
    </source>
</evidence>
<dbReference type="PANTHER" id="PTHR44888">
    <property type="entry name" value="HEPACAM FAMILY MEMBER 2-RELATED"/>
    <property type="match status" value="1"/>
</dbReference>
<dbReference type="GO" id="GO:0005737">
    <property type="term" value="C:cytoplasm"/>
    <property type="evidence" value="ECO:0007669"/>
    <property type="project" value="UniProtKB-SubCell"/>
</dbReference>
<evidence type="ECO:0000256" key="8">
    <source>
        <dbReference type="ARBA" id="ARBA00023180"/>
    </source>
</evidence>
<evidence type="ECO:0000313" key="16">
    <source>
        <dbReference type="Proteomes" id="UP001295444"/>
    </source>
</evidence>
<sequence>MKQEREVHRTGISSISTLLLIVCLLTARTGLLDAVNITSHIQHIHGTYGKSALLSIQYSSVSSDKPVIKWHVKREKPVTVVQSVGTEIIGNLRPDYKDRIKICENGSLLISSLMLSDEGMYEVEISITDDTFTGDHSINLTVDVPISKPHITADSSTVLELSENFTLTCDHENGTKPSYTWVKGNKPLNNESRILLSPGHKMLTIRKILMSDDDIYSCLVENPISNSRSSPIKLTVYRRSTLYIILSTGGIFLLVTLVTVCACWKPSKKEKLKLEKQDSSEYVERLEDPLKQEVEIIPRSTEHECKNPVALYILKDKVSPEDETNSPTEYRSVSELSSPSFPNPGPLNRSPRSSNHSSHRSQHLAGREHVSPSRPSGMSSGSKGTTRSVRTSGIHIIREHEEECSADANT</sequence>
<keyword evidence="9" id="KW-0131">Cell cycle</keyword>
<keyword evidence="2" id="KW-0963">Cytoplasm</keyword>
<dbReference type="Pfam" id="PF13927">
    <property type="entry name" value="Ig_3"/>
    <property type="match status" value="1"/>
</dbReference>
<dbReference type="SUPFAM" id="SSF48726">
    <property type="entry name" value="Immunoglobulin"/>
    <property type="match status" value="2"/>
</dbReference>
<comment type="subcellular location">
    <subcellularLocation>
        <location evidence="1">Cytoplasm</location>
    </subcellularLocation>
    <subcellularLocation>
        <location evidence="11">Endomembrane system</location>
        <topology evidence="11">Single-pass type I membrane protein</topology>
    </subcellularLocation>
</comment>
<dbReference type="Gene3D" id="2.60.40.10">
    <property type="entry name" value="Immunoglobulins"/>
    <property type="match status" value="2"/>
</dbReference>
<protein>
    <submittedName>
        <fullName evidence="15">Hepatocyte cell adhesion molecule</fullName>
    </submittedName>
</protein>
<evidence type="ECO:0000256" key="7">
    <source>
        <dbReference type="ARBA" id="ARBA00023157"/>
    </source>
</evidence>
<dbReference type="Pfam" id="PF07686">
    <property type="entry name" value="V-set"/>
    <property type="match status" value="1"/>
</dbReference>
<dbReference type="SMART" id="SM00408">
    <property type="entry name" value="IGc2"/>
    <property type="match status" value="1"/>
</dbReference>
<keyword evidence="6 13" id="KW-0472">Membrane</keyword>
<organism evidence="15 16">
    <name type="scientific">Pelobates cultripes</name>
    <name type="common">Western spadefoot toad</name>
    <dbReference type="NCBI Taxonomy" id="61616"/>
    <lineage>
        <taxon>Eukaryota</taxon>
        <taxon>Metazoa</taxon>
        <taxon>Chordata</taxon>
        <taxon>Craniata</taxon>
        <taxon>Vertebrata</taxon>
        <taxon>Euteleostomi</taxon>
        <taxon>Amphibia</taxon>
        <taxon>Batrachia</taxon>
        <taxon>Anura</taxon>
        <taxon>Pelobatoidea</taxon>
        <taxon>Pelobatidae</taxon>
        <taxon>Pelobates</taxon>
    </lineage>
</organism>
<dbReference type="PANTHER" id="PTHR44888:SF2">
    <property type="entry name" value="HEPATIC AND GLIAL CELL ADHESION MOLECULE"/>
    <property type="match status" value="1"/>
</dbReference>
<feature type="region of interest" description="Disordered" evidence="12">
    <location>
        <begin position="320"/>
        <end position="410"/>
    </location>
</feature>
<evidence type="ECO:0000256" key="2">
    <source>
        <dbReference type="ARBA" id="ARBA00022490"/>
    </source>
</evidence>
<keyword evidence="4" id="KW-0732">Signal</keyword>
<evidence type="ECO:0000313" key="15">
    <source>
        <dbReference type="EMBL" id="CAH2320366.1"/>
    </source>
</evidence>
<dbReference type="GO" id="GO:0012505">
    <property type="term" value="C:endomembrane system"/>
    <property type="evidence" value="ECO:0007669"/>
    <property type="project" value="UniProtKB-SubCell"/>
</dbReference>
<keyword evidence="5 13" id="KW-1133">Transmembrane helix</keyword>